<dbReference type="InterPro" id="IPR023852">
    <property type="entry name" value="Metalloproteinase_lipop_BF0631"/>
</dbReference>
<sequence length="444" mass="49952">MKTKLSYLLTVFFCLILASCSTDEPAFTLSQDTFNDIPPEGKTLSLQIQTSSEWTATSLNKDWCSVTPATGTGNGTISIEVSGNISKDRTGTIVIYCNGIQTNININQKALPEGEELCYQIPVIFHVLYKDKNDRHQYISADRIKTVLANVNQYYKGKTIATGGDAGQNINLEFYLPETDQSGNQLETPGIEYIAWDEMPIDCESFMGSDNSKILNMLWDMNKYINIMLYNFAEVDGGTILGISHLPLSTKGRNYLEGLQAVDYTHMENSNLGYPQCVSINTLYFDQDTPSNSYNSADANVTLAHELGHYLGLHHAFNESEEDPNADSDYCMDTPPYNRSLYEQSVMIPAYQAWKASNFDMAALQPGFLRTNSLNPEQTFTSYNLMDYEISYSDRFTLNQKERMRHVLEYSPLIPGPKRTASTRSVAPQGVLDIPIIYKICYMH</sequence>
<feature type="domain" description="Peptidase M43 pregnancy-associated plasma-A" evidence="10">
    <location>
        <begin position="210"/>
        <end position="409"/>
    </location>
</feature>
<dbReference type="PANTHER" id="PTHR47466">
    <property type="match status" value="1"/>
</dbReference>
<protein>
    <submittedName>
        <fullName evidence="12">Zinc-dependent metalloproteinase lipoprotein</fullName>
    </submittedName>
</protein>
<feature type="signal peptide" evidence="9">
    <location>
        <begin position="1"/>
        <end position="23"/>
    </location>
</feature>
<dbReference type="AlphaFoldDB" id="A0A9D2GZI5"/>
<reference evidence="12" key="2">
    <citation type="submission" date="2021-04" db="EMBL/GenBank/DDBJ databases">
        <authorList>
            <person name="Gilroy R."/>
        </authorList>
    </citation>
    <scope>NUCLEOTIDE SEQUENCE</scope>
    <source>
        <strain evidence="12">CHK118-2852</strain>
    </source>
</reference>
<evidence type="ECO:0000259" key="11">
    <source>
        <dbReference type="Pfam" id="PF13004"/>
    </source>
</evidence>
<keyword evidence="3" id="KW-0479">Metal-binding</keyword>
<accession>A0A9D2GZI5</accession>
<dbReference type="InterPro" id="IPR013783">
    <property type="entry name" value="Ig-like_fold"/>
</dbReference>
<evidence type="ECO:0000256" key="9">
    <source>
        <dbReference type="SAM" id="SignalP"/>
    </source>
</evidence>
<evidence type="ECO:0000313" key="12">
    <source>
        <dbReference type="EMBL" id="HIZ92234.1"/>
    </source>
</evidence>
<evidence type="ECO:0000256" key="2">
    <source>
        <dbReference type="ARBA" id="ARBA00022670"/>
    </source>
</evidence>
<dbReference type="Gene3D" id="3.40.390.10">
    <property type="entry name" value="Collagenase (Catalytic Domain)"/>
    <property type="match status" value="1"/>
</dbReference>
<evidence type="ECO:0000256" key="3">
    <source>
        <dbReference type="ARBA" id="ARBA00022723"/>
    </source>
</evidence>
<keyword evidence="12" id="KW-0449">Lipoprotein</keyword>
<comment type="similarity">
    <text evidence="1">Belongs to the peptidase M43B family.</text>
</comment>
<name>A0A9D2GZI5_9BACE</name>
<evidence type="ECO:0000313" key="13">
    <source>
        <dbReference type="Proteomes" id="UP000824108"/>
    </source>
</evidence>
<dbReference type="Pfam" id="PF05572">
    <property type="entry name" value="Peptidase_M43"/>
    <property type="match status" value="1"/>
</dbReference>
<keyword evidence="7" id="KW-0482">Metalloprotease</keyword>
<dbReference type="InterPro" id="IPR024361">
    <property type="entry name" value="BACON"/>
</dbReference>
<dbReference type="Pfam" id="PF13004">
    <property type="entry name" value="BACON"/>
    <property type="match status" value="1"/>
</dbReference>
<dbReference type="PROSITE" id="PS51257">
    <property type="entry name" value="PROKAR_LIPOPROTEIN"/>
    <property type="match status" value="1"/>
</dbReference>
<dbReference type="EMBL" id="DXAV01000074">
    <property type="protein sequence ID" value="HIZ92234.1"/>
    <property type="molecule type" value="Genomic_DNA"/>
</dbReference>
<evidence type="ECO:0000256" key="7">
    <source>
        <dbReference type="ARBA" id="ARBA00023049"/>
    </source>
</evidence>
<organism evidence="12 13">
    <name type="scientific">Candidatus Bacteroides merdavium</name>
    <dbReference type="NCBI Taxonomy" id="2838472"/>
    <lineage>
        <taxon>Bacteria</taxon>
        <taxon>Pseudomonadati</taxon>
        <taxon>Bacteroidota</taxon>
        <taxon>Bacteroidia</taxon>
        <taxon>Bacteroidales</taxon>
        <taxon>Bacteroidaceae</taxon>
        <taxon>Bacteroides</taxon>
    </lineage>
</organism>
<dbReference type="InterPro" id="IPR024079">
    <property type="entry name" value="MetalloPept_cat_dom_sf"/>
</dbReference>
<dbReference type="GO" id="GO:0008237">
    <property type="term" value="F:metallopeptidase activity"/>
    <property type="evidence" value="ECO:0007669"/>
    <property type="project" value="UniProtKB-KW"/>
</dbReference>
<evidence type="ECO:0000256" key="6">
    <source>
        <dbReference type="ARBA" id="ARBA00022833"/>
    </source>
</evidence>
<evidence type="ECO:0000256" key="1">
    <source>
        <dbReference type="ARBA" id="ARBA00008721"/>
    </source>
</evidence>
<dbReference type="SUPFAM" id="SSF55486">
    <property type="entry name" value="Metalloproteases ('zincins'), catalytic domain"/>
    <property type="match status" value="2"/>
</dbReference>
<dbReference type="PANTHER" id="PTHR47466:SF1">
    <property type="entry name" value="METALLOPROTEASE MEP1 (AFU_ORTHOLOGUE AFUA_1G07730)-RELATED"/>
    <property type="match status" value="1"/>
</dbReference>
<evidence type="ECO:0000256" key="4">
    <source>
        <dbReference type="ARBA" id="ARBA00022729"/>
    </source>
</evidence>
<evidence type="ECO:0000256" key="8">
    <source>
        <dbReference type="ARBA" id="ARBA00023157"/>
    </source>
</evidence>
<dbReference type="Proteomes" id="UP000824108">
    <property type="component" value="Unassembled WGS sequence"/>
</dbReference>
<keyword evidence="4 9" id="KW-0732">Signal</keyword>
<keyword evidence="8" id="KW-1015">Disulfide bond</keyword>
<keyword evidence="6" id="KW-0862">Zinc</keyword>
<feature type="chain" id="PRO_5039006067" evidence="9">
    <location>
        <begin position="24"/>
        <end position="444"/>
    </location>
</feature>
<feature type="domain" description="BACON" evidence="11">
    <location>
        <begin position="54"/>
        <end position="109"/>
    </location>
</feature>
<dbReference type="GO" id="GO:0006508">
    <property type="term" value="P:proteolysis"/>
    <property type="evidence" value="ECO:0007669"/>
    <property type="project" value="UniProtKB-KW"/>
</dbReference>
<keyword evidence="2" id="KW-0645">Protease</keyword>
<dbReference type="GO" id="GO:0046872">
    <property type="term" value="F:metal ion binding"/>
    <property type="evidence" value="ECO:0007669"/>
    <property type="project" value="UniProtKB-KW"/>
</dbReference>
<dbReference type="Gene3D" id="2.60.40.10">
    <property type="entry name" value="Immunoglobulins"/>
    <property type="match status" value="1"/>
</dbReference>
<dbReference type="NCBIfam" id="TIGR03952">
    <property type="entry name" value="metzin_BF0631"/>
    <property type="match status" value="1"/>
</dbReference>
<dbReference type="InterPro" id="IPR008754">
    <property type="entry name" value="Peptidase_M43"/>
</dbReference>
<reference evidence="12" key="1">
    <citation type="journal article" date="2021" name="PeerJ">
        <title>Extensive microbial diversity within the chicken gut microbiome revealed by metagenomics and culture.</title>
        <authorList>
            <person name="Gilroy R."/>
            <person name="Ravi A."/>
            <person name="Getino M."/>
            <person name="Pursley I."/>
            <person name="Horton D.L."/>
            <person name="Alikhan N.F."/>
            <person name="Baker D."/>
            <person name="Gharbi K."/>
            <person name="Hall N."/>
            <person name="Watson M."/>
            <person name="Adriaenssens E.M."/>
            <person name="Foster-Nyarko E."/>
            <person name="Jarju S."/>
            <person name="Secka A."/>
            <person name="Antonio M."/>
            <person name="Oren A."/>
            <person name="Chaudhuri R.R."/>
            <person name="La Ragione R."/>
            <person name="Hildebrand F."/>
            <person name="Pallen M.J."/>
        </authorList>
    </citation>
    <scope>NUCLEOTIDE SEQUENCE</scope>
    <source>
        <strain evidence="12">CHK118-2852</strain>
    </source>
</reference>
<proteinExistence type="inferred from homology"/>
<comment type="caution">
    <text evidence="12">The sequence shown here is derived from an EMBL/GenBank/DDBJ whole genome shotgun (WGS) entry which is preliminary data.</text>
</comment>
<evidence type="ECO:0000259" key="10">
    <source>
        <dbReference type="Pfam" id="PF05572"/>
    </source>
</evidence>
<evidence type="ECO:0000256" key="5">
    <source>
        <dbReference type="ARBA" id="ARBA00022801"/>
    </source>
</evidence>
<gene>
    <name evidence="12" type="ORF">H9807_09005</name>
</gene>
<keyword evidence="5" id="KW-0378">Hydrolase</keyword>
<dbReference type="CDD" id="cd14948">
    <property type="entry name" value="BACON"/>
    <property type="match status" value="1"/>
</dbReference>